<gene>
    <name evidence="1" type="ORF">BU14_0426s0007</name>
</gene>
<evidence type="ECO:0000313" key="2">
    <source>
        <dbReference type="Proteomes" id="UP000218209"/>
    </source>
</evidence>
<dbReference type="EMBL" id="KV919054">
    <property type="protein sequence ID" value="OSX72541.1"/>
    <property type="molecule type" value="Genomic_DNA"/>
</dbReference>
<name>A0A1X6NVA2_PORUM</name>
<evidence type="ECO:0000313" key="1">
    <source>
        <dbReference type="EMBL" id="OSX72541.1"/>
    </source>
</evidence>
<organism evidence="1 2">
    <name type="scientific">Porphyra umbilicalis</name>
    <name type="common">Purple laver</name>
    <name type="synonym">Red alga</name>
    <dbReference type="NCBI Taxonomy" id="2786"/>
    <lineage>
        <taxon>Eukaryota</taxon>
        <taxon>Rhodophyta</taxon>
        <taxon>Bangiophyceae</taxon>
        <taxon>Bangiales</taxon>
        <taxon>Bangiaceae</taxon>
        <taxon>Porphyra</taxon>
    </lineage>
</organism>
<reference evidence="1 2" key="1">
    <citation type="submission" date="2017-03" db="EMBL/GenBank/DDBJ databases">
        <title>WGS assembly of Porphyra umbilicalis.</title>
        <authorList>
            <person name="Brawley S.H."/>
            <person name="Blouin N.A."/>
            <person name="Ficko-Blean E."/>
            <person name="Wheeler G.L."/>
            <person name="Lohr M."/>
            <person name="Goodson H.V."/>
            <person name="Jenkins J.W."/>
            <person name="Blaby-Haas C.E."/>
            <person name="Helliwell K.E."/>
            <person name="Chan C."/>
            <person name="Marriage T."/>
            <person name="Bhattacharya D."/>
            <person name="Klein A.S."/>
            <person name="Badis Y."/>
            <person name="Brodie J."/>
            <person name="Cao Y."/>
            <person name="Collen J."/>
            <person name="Dittami S.M."/>
            <person name="Gachon C.M."/>
            <person name="Green B.R."/>
            <person name="Karpowicz S."/>
            <person name="Kim J.W."/>
            <person name="Kudahl U."/>
            <person name="Lin S."/>
            <person name="Michel G."/>
            <person name="Mittag M."/>
            <person name="Olson B.J."/>
            <person name="Pangilinan J."/>
            <person name="Peng Y."/>
            <person name="Qiu H."/>
            <person name="Shu S."/>
            <person name="Singer J.T."/>
            <person name="Smith A.G."/>
            <person name="Sprecher B.N."/>
            <person name="Wagner V."/>
            <person name="Wang W."/>
            <person name="Wang Z.-Y."/>
            <person name="Yan J."/>
            <person name="Yarish C."/>
            <person name="Zoeuner-Riek S."/>
            <person name="Zhuang Y."/>
            <person name="Zou Y."/>
            <person name="Lindquist E.A."/>
            <person name="Grimwood J."/>
            <person name="Barry K."/>
            <person name="Rokhsar D.S."/>
            <person name="Schmutz J."/>
            <person name="Stiller J.W."/>
            <person name="Grossman A.R."/>
            <person name="Prochnik S.E."/>
        </authorList>
    </citation>
    <scope>NUCLEOTIDE SEQUENCE [LARGE SCALE GENOMIC DNA]</scope>
    <source>
        <strain evidence="1">4086291</strain>
    </source>
</reference>
<dbReference type="AlphaFoldDB" id="A0A1X6NVA2"/>
<protein>
    <submittedName>
        <fullName evidence="1">Uncharacterized protein</fullName>
    </submittedName>
</protein>
<keyword evidence="2" id="KW-1185">Reference proteome</keyword>
<sequence length="142" mass="15190">MENGGRTSTVKAFLGIANQWQPADVGNSIVLGVFPCKKDHHIALESICDLWLADIEELRANGIQVRGETRAVLVILTGSYKWMTAFLGHSGPVALRPFTNAAMVQEFGCLQDGSRCAGRGRHVAHALGMSARYVAGPNASLA</sequence>
<proteinExistence type="predicted"/>
<dbReference type="Proteomes" id="UP000218209">
    <property type="component" value="Unassembled WGS sequence"/>
</dbReference>
<accession>A0A1X6NVA2</accession>